<organism evidence="11 12">
    <name type="scientific">Cephalotrichum gorgonifer</name>
    <dbReference type="NCBI Taxonomy" id="2041049"/>
    <lineage>
        <taxon>Eukaryota</taxon>
        <taxon>Fungi</taxon>
        <taxon>Dikarya</taxon>
        <taxon>Ascomycota</taxon>
        <taxon>Pezizomycotina</taxon>
        <taxon>Sordariomycetes</taxon>
        <taxon>Hypocreomycetidae</taxon>
        <taxon>Microascales</taxon>
        <taxon>Microascaceae</taxon>
        <taxon>Cephalotrichum</taxon>
    </lineage>
</organism>
<dbReference type="Pfam" id="PF03650">
    <property type="entry name" value="MPC"/>
    <property type="match status" value="1"/>
</dbReference>
<accession>A0AAE8MNP4</accession>
<comment type="caution">
    <text evidence="11">The sequence shown here is derived from an EMBL/GenBank/DDBJ whole genome shotgun (WGS) entry which is preliminary data.</text>
</comment>
<dbReference type="GO" id="GO:0005743">
    <property type="term" value="C:mitochondrial inner membrane"/>
    <property type="evidence" value="ECO:0007669"/>
    <property type="project" value="UniProtKB-SubCell"/>
</dbReference>
<dbReference type="AlphaFoldDB" id="A0AAE8MNP4"/>
<keyword evidence="3 9" id="KW-0813">Transport</keyword>
<evidence type="ECO:0000256" key="2">
    <source>
        <dbReference type="ARBA" id="ARBA00006416"/>
    </source>
</evidence>
<evidence type="ECO:0000256" key="10">
    <source>
        <dbReference type="SAM" id="MobiDB-lite"/>
    </source>
</evidence>
<dbReference type="InterPro" id="IPR005336">
    <property type="entry name" value="MPC"/>
</dbReference>
<gene>
    <name evidence="11" type="ORF">DNG_00354</name>
</gene>
<keyword evidence="4" id="KW-0812">Transmembrane</keyword>
<name>A0AAE8MNP4_9PEZI</name>
<comment type="function">
    <text evidence="9">Mediates the uptake of pyruvate into mitochondria.</text>
</comment>
<dbReference type="Proteomes" id="UP001187682">
    <property type="component" value="Unassembled WGS sequence"/>
</dbReference>
<feature type="compositionally biased region" description="Basic and acidic residues" evidence="10">
    <location>
        <begin position="257"/>
        <end position="270"/>
    </location>
</feature>
<evidence type="ECO:0000256" key="9">
    <source>
        <dbReference type="RuleBase" id="RU363100"/>
    </source>
</evidence>
<evidence type="ECO:0000256" key="7">
    <source>
        <dbReference type="ARBA" id="ARBA00023128"/>
    </source>
</evidence>
<evidence type="ECO:0000313" key="11">
    <source>
        <dbReference type="EMBL" id="SPN96834.1"/>
    </source>
</evidence>
<sequence>MCRYGVIRYRCNYHEDRLKPCQFRIRYPAISFFRLRCRRPLIDEVDVPSLCPECELLVHGEMGQPLLQLHKPDAGPKSQRAARKMMSLRRNVVGARERLHRWVAAKMVSPSPSPEPEGPTWVKRIKGGRPVMCCVPPGPILYSPSSSSAQSVAGVDKKSWRKKMAWSRALLHPERTRREQETEWWANRSSKSLEIPGQGTFAAELRHHRDPRGPVSPQQSVESTAPPPTMVGGPGCATATLQEPDRQGALNLGANAPRDEHAENGRRAEPSEFIGDTVTDEPGRLPSTINTYDTSPAPALVPVSRRVHRLKRRQTMHLRPMAGSRSPSPPMESSARLDIAPTAINQLLTPGQRSGMYIPPLDSRTGELRDDFWGPASNFGIPLAAIMDTQKSPELISGQMTGALCIYSATFMRYSLAVTPKNYLLFMCHLINGCAQATQGYRYLDYNYWGGKEKLAAQKLASGAAAAAAPAAKPEAK</sequence>
<keyword evidence="7 9" id="KW-0496">Mitochondrion</keyword>
<dbReference type="PANTHER" id="PTHR14154">
    <property type="entry name" value="UPF0041 BRAIN PROTEIN 44-RELATED"/>
    <property type="match status" value="1"/>
</dbReference>
<evidence type="ECO:0000256" key="1">
    <source>
        <dbReference type="ARBA" id="ARBA00004448"/>
    </source>
</evidence>
<keyword evidence="8" id="KW-0472">Membrane</keyword>
<evidence type="ECO:0000313" key="12">
    <source>
        <dbReference type="Proteomes" id="UP001187682"/>
    </source>
</evidence>
<comment type="subcellular location">
    <subcellularLocation>
        <location evidence="1 9">Mitochondrion inner membrane</location>
        <topology evidence="1 9">Multi-pass membrane protein</topology>
    </subcellularLocation>
</comment>
<evidence type="ECO:0000256" key="8">
    <source>
        <dbReference type="ARBA" id="ARBA00023136"/>
    </source>
</evidence>
<feature type="region of interest" description="Disordered" evidence="10">
    <location>
        <begin position="208"/>
        <end position="282"/>
    </location>
</feature>
<keyword evidence="6" id="KW-1133">Transmembrane helix</keyword>
<evidence type="ECO:0000256" key="6">
    <source>
        <dbReference type="ARBA" id="ARBA00022989"/>
    </source>
</evidence>
<evidence type="ECO:0000256" key="5">
    <source>
        <dbReference type="ARBA" id="ARBA00022792"/>
    </source>
</evidence>
<proteinExistence type="inferred from homology"/>
<reference evidence="11" key="1">
    <citation type="submission" date="2018-03" db="EMBL/GenBank/DDBJ databases">
        <authorList>
            <person name="Guldener U."/>
        </authorList>
    </citation>
    <scope>NUCLEOTIDE SEQUENCE</scope>
</reference>
<comment type="similarity">
    <text evidence="2 9">Belongs to the mitochondrial pyruvate carrier (MPC) (TC 2.A.105) family.</text>
</comment>
<keyword evidence="12" id="KW-1185">Reference proteome</keyword>
<evidence type="ECO:0000256" key="3">
    <source>
        <dbReference type="ARBA" id="ARBA00022448"/>
    </source>
</evidence>
<protein>
    <recommendedName>
        <fullName evidence="9">Mitochondrial pyruvate carrier</fullName>
    </recommendedName>
</protein>
<dbReference type="EMBL" id="ONZQ02000001">
    <property type="protein sequence ID" value="SPN96834.1"/>
    <property type="molecule type" value="Genomic_DNA"/>
</dbReference>
<dbReference type="GO" id="GO:0006850">
    <property type="term" value="P:pyruvate import into mitochondria"/>
    <property type="evidence" value="ECO:0007669"/>
    <property type="project" value="InterPro"/>
</dbReference>
<keyword evidence="5 9" id="KW-0999">Mitochondrion inner membrane</keyword>
<evidence type="ECO:0000256" key="4">
    <source>
        <dbReference type="ARBA" id="ARBA00022692"/>
    </source>
</evidence>